<organism evidence="19 20">
    <name type="scientific">Ephemerocybe angulata</name>
    <dbReference type="NCBI Taxonomy" id="980116"/>
    <lineage>
        <taxon>Eukaryota</taxon>
        <taxon>Fungi</taxon>
        <taxon>Dikarya</taxon>
        <taxon>Basidiomycota</taxon>
        <taxon>Agaricomycotina</taxon>
        <taxon>Agaricomycetes</taxon>
        <taxon>Agaricomycetidae</taxon>
        <taxon>Agaricales</taxon>
        <taxon>Agaricineae</taxon>
        <taxon>Psathyrellaceae</taxon>
        <taxon>Ephemerocybe</taxon>
    </lineage>
</organism>
<dbReference type="FunFam" id="3.20.20.80:FF:000033">
    <property type="entry name" value="Glucan 1,3-beta-glucosidase A"/>
    <property type="match status" value="1"/>
</dbReference>
<dbReference type="GO" id="GO:0005576">
    <property type="term" value="C:extracellular region"/>
    <property type="evidence" value="ECO:0007669"/>
    <property type="project" value="TreeGrafter"/>
</dbReference>
<keyword evidence="10" id="KW-0326">Glycosidase</keyword>
<comment type="function">
    <text evidence="13">Glucosidase involved in the degradation of cellulosic biomass. Active on lichenan.</text>
</comment>
<evidence type="ECO:0000313" key="19">
    <source>
        <dbReference type="EMBL" id="KAF6759145.1"/>
    </source>
</evidence>
<evidence type="ECO:0000256" key="8">
    <source>
        <dbReference type="ARBA" id="ARBA00023136"/>
    </source>
</evidence>
<dbReference type="GO" id="GO:0005886">
    <property type="term" value="C:plasma membrane"/>
    <property type="evidence" value="ECO:0007669"/>
    <property type="project" value="UniProtKB-SubCell"/>
</dbReference>
<keyword evidence="7 17" id="KW-1133">Transmembrane helix</keyword>
<dbReference type="OrthoDB" id="62120at2759"/>
<keyword evidence="4 17" id="KW-0812">Transmembrane</keyword>
<proteinExistence type="inferred from homology"/>
<dbReference type="InterPro" id="IPR017853">
    <property type="entry name" value="GH"/>
</dbReference>
<keyword evidence="3" id="KW-1003">Cell membrane</keyword>
<evidence type="ECO:0000256" key="13">
    <source>
        <dbReference type="ARBA" id="ARBA00037126"/>
    </source>
</evidence>
<dbReference type="GO" id="GO:0009251">
    <property type="term" value="P:glucan catabolic process"/>
    <property type="evidence" value="ECO:0007669"/>
    <property type="project" value="TreeGrafter"/>
</dbReference>
<comment type="catalytic activity">
    <reaction evidence="12">
        <text>Successive hydrolysis of beta-D-glucose units from the non-reducing ends of (1-&gt;3)-beta-D-glucans, releasing alpha-glucose.</text>
        <dbReference type="EC" id="3.2.1.58"/>
    </reaction>
</comment>
<evidence type="ECO:0000256" key="10">
    <source>
        <dbReference type="ARBA" id="ARBA00023295"/>
    </source>
</evidence>
<evidence type="ECO:0000256" key="17">
    <source>
        <dbReference type="SAM" id="Phobius"/>
    </source>
</evidence>
<keyword evidence="11" id="KW-0961">Cell wall biogenesis/degradation</keyword>
<evidence type="ECO:0000313" key="20">
    <source>
        <dbReference type="Proteomes" id="UP000521943"/>
    </source>
</evidence>
<accession>A0A8H6I591</accession>
<feature type="domain" description="Glycoside hydrolase family 5" evidence="18">
    <location>
        <begin position="255"/>
        <end position="427"/>
    </location>
</feature>
<evidence type="ECO:0000256" key="11">
    <source>
        <dbReference type="ARBA" id="ARBA00023316"/>
    </source>
</evidence>
<evidence type="ECO:0000256" key="2">
    <source>
        <dbReference type="ARBA" id="ARBA00005641"/>
    </source>
</evidence>
<protein>
    <recommendedName>
        <fullName evidence="14">glucan 1,3-beta-glucosidase</fullName>
        <ecNumber evidence="14">3.2.1.58</ecNumber>
    </recommendedName>
    <alternativeName>
        <fullName evidence="15">Exo-1,3-beta-glucanase D</fullName>
    </alternativeName>
</protein>
<dbReference type="EMBL" id="JACGCI010000016">
    <property type="protein sequence ID" value="KAF6759145.1"/>
    <property type="molecule type" value="Genomic_DNA"/>
</dbReference>
<dbReference type="GO" id="GO:0009986">
    <property type="term" value="C:cell surface"/>
    <property type="evidence" value="ECO:0007669"/>
    <property type="project" value="TreeGrafter"/>
</dbReference>
<evidence type="ECO:0000256" key="15">
    <source>
        <dbReference type="ARBA" id="ARBA00041260"/>
    </source>
</evidence>
<evidence type="ECO:0000256" key="16">
    <source>
        <dbReference type="SAM" id="MobiDB-lite"/>
    </source>
</evidence>
<sequence length="745" mass="80955">MYDGSSNYYASGAGQPRYMASQPYGDNGGSQPYYNESFAHSQQSMLPGGNASTYNLNENRSYYDDPAAFRDNVALAPVGQNRDLSEKNELYASPKAKSQRKAKIIGALVGFVVIAGAVVAILYFTVIKKKDGTSTSGSAGKNSTTLNVVSGASGSKITMENGTSFTYTNPFGGYWYYDPNDPYKSVARPQEWSPALNETFKYGIDKIRGVNLGGWLNPEPFIAPALYQKYLNNPTPAVDEWTLCENMAQDTAGGGLNQLEEHYKTFITEKDFAEIAAAGLNYIRLPIGYWAIEKRPNEPFLEGVSWTYVLKAIKWARKYGLRINLDLHTMPGSQNGWNHSGKMGKIGFLRGPMGYANAQRALNHIRILAEFISQPQYKDVVTMFGVMNEPLGSDIGKAPLFAFYLEAYNIVRAAGGTGEGNGPWISMHNGFLGNSEWIGSFTNADRVTLDQHPYLAFSQPNADPMEAFINVPCKAWGQSTNDTQAQFGLYNAGEFSLAVNDCGLFLNEVNGGSRYEGDYIHGASTRIGSCDPWTDYQNYDAQMKASIKSFALSSMDALQNYFFWTWKIGPSAVSGKVETPAWSYQLGLQEGYMPADPREAAGACGNTNPWQPPLQPWMTGGAGAGDIPQTFLASYTWPPTSLTTVGPPAGLPSYTPTGSIITLKPETATTTASGVKITKTADPGSGWNNPKDNAGLYVEIEGCGYLDAYVDPETAVPALCVQSRDVSRRAPEPIPSPAITPPPTA</sequence>
<evidence type="ECO:0000256" key="14">
    <source>
        <dbReference type="ARBA" id="ARBA00038929"/>
    </source>
</evidence>
<feature type="transmembrane region" description="Helical" evidence="17">
    <location>
        <begin position="104"/>
        <end position="126"/>
    </location>
</feature>
<comment type="caution">
    <text evidence="19">The sequence shown here is derived from an EMBL/GenBank/DDBJ whole genome shotgun (WGS) entry which is preliminary data.</text>
</comment>
<feature type="region of interest" description="Disordered" evidence="16">
    <location>
        <begin position="725"/>
        <end position="745"/>
    </location>
</feature>
<reference evidence="19 20" key="1">
    <citation type="submission" date="2020-07" db="EMBL/GenBank/DDBJ databases">
        <title>Comparative genomics of pyrophilous fungi reveals a link between fire events and developmental genes.</title>
        <authorList>
            <consortium name="DOE Joint Genome Institute"/>
            <person name="Steindorff A.S."/>
            <person name="Carver A."/>
            <person name="Calhoun S."/>
            <person name="Stillman K."/>
            <person name="Liu H."/>
            <person name="Lipzen A."/>
            <person name="Pangilinan J."/>
            <person name="Labutti K."/>
            <person name="Bruns T.D."/>
            <person name="Grigoriev I.V."/>
        </authorList>
    </citation>
    <scope>NUCLEOTIDE SEQUENCE [LARGE SCALE GENOMIC DNA]</scope>
    <source>
        <strain evidence="19 20">CBS 144469</strain>
    </source>
</reference>
<dbReference type="Gene3D" id="3.20.20.80">
    <property type="entry name" value="Glycosidases"/>
    <property type="match status" value="1"/>
</dbReference>
<dbReference type="GO" id="GO:0004338">
    <property type="term" value="F:glucan exo-1,3-beta-glucosidase activity"/>
    <property type="evidence" value="ECO:0007669"/>
    <property type="project" value="UniProtKB-EC"/>
</dbReference>
<name>A0A8H6I591_9AGAR</name>
<evidence type="ECO:0000256" key="3">
    <source>
        <dbReference type="ARBA" id="ARBA00022475"/>
    </source>
</evidence>
<evidence type="ECO:0000256" key="4">
    <source>
        <dbReference type="ARBA" id="ARBA00022692"/>
    </source>
</evidence>
<keyword evidence="6" id="KW-0735">Signal-anchor</keyword>
<comment type="similarity">
    <text evidence="2">Belongs to the glycosyl hydrolase 5 (cellulase A) family.</text>
</comment>
<dbReference type="InterPro" id="IPR050386">
    <property type="entry name" value="Glycosyl_hydrolase_5"/>
</dbReference>
<evidence type="ECO:0000256" key="6">
    <source>
        <dbReference type="ARBA" id="ARBA00022968"/>
    </source>
</evidence>
<keyword evidence="8 17" id="KW-0472">Membrane</keyword>
<comment type="subcellular location">
    <subcellularLocation>
        <location evidence="1">Cell membrane</location>
        <topology evidence="1">Single-pass type II membrane protein</topology>
    </subcellularLocation>
</comment>
<dbReference type="Pfam" id="PF00150">
    <property type="entry name" value="Cellulase"/>
    <property type="match status" value="1"/>
</dbReference>
<dbReference type="Proteomes" id="UP000521943">
    <property type="component" value="Unassembled WGS sequence"/>
</dbReference>
<dbReference type="EC" id="3.2.1.58" evidence="14"/>
<dbReference type="AlphaFoldDB" id="A0A8H6I591"/>
<gene>
    <name evidence="19" type="ORF">DFP72DRAFT_961201</name>
</gene>
<evidence type="ECO:0000256" key="5">
    <source>
        <dbReference type="ARBA" id="ARBA00022801"/>
    </source>
</evidence>
<dbReference type="SUPFAM" id="SSF51445">
    <property type="entry name" value="(Trans)glycosidases"/>
    <property type="match status" value="1"/>
</dbReference>
<dbReference type="InterPro" id="IPR001547">
    <property type="entry name" value="Glyco_hydro_5"/>
</dbReference>
<keyword evidence="20" id="KW-1185">Reference proteome</keyword>
<feature type="compositionally biased region" description="Pro residues" evidence="16">
    <location>
        <begin position="732"/>
        <end position="745"/>
    </location>
</feature>
<evidence type="ECO:0000256" key="7">
    <source>
        <dbReference type="ARBA" id="ARBA00022989"/>
    </source>
</evidence>
<keyword evidence="9" id="KW-0325">Glycoprotein</keyword>
<evidence type="ECO:0000256" key="9">
    <source>
        <dbReference type="ARBA" id="ARBA00023180"/>
    </source>
</evidence>
<dbReference type="GO" id="GO:0071555">
    <property type="term" value="P:cell wall organization"/>
    <property type="evidence" value="ECO:0007669"/>
    <property type="project" value="UniProtKB-KW"/>
</dbReference>
<evidence type="ECO:0000256" key="1">
    <source>
        <dbReference type="ARBA" id="ARBA00004401"/>
    </source>
</evidence>
<dbReference type="PANTHER" id="PTHR31297:SF34">
    <property type="entry name" value="GLUCAN 1,3-BETA-GLUCOSIDASE 2"/>
    <property type="match status" value="1"/>
</dbReference>
<evidence type="ECO:0000259" key="18">
    <source>
        <dbReference type="Pfam" id="PF00150"/>
    </source>
</evidence>
<dbReference type="PANTHER" id="PTHR31297">
    <property type="entry name" value="GLUCAN ENDO-1,6-BETA-GLUCOSIDASE B"/>
    <property type="match status" value="1"/>
</dbReference>
<evidence type="ECO:0000256" key="12">
    <source>
        <dbReference type="ARBA" id="ARBA00036824"/>
    </source>
</evidence>
<keyword evidence="5" id="KW-0378">Hydrolase</keyword>